<feature type="compositionally biased region" description="Polar residues" evidence="1">
    <location>
        <begin position="36"/>
        <end position="47"/>
    </location>
</feature>
<evidence type="ECO:0000256" key="1">
    <source>
        <dbReference type="SAM" id="MobiDB-lite"/>
    </source>
</evidence>
<feature type="compositionally biased region" description="Basic residues" evidence="1">
    <location>
        <begin position="114"/>
        <end position="123"/>
    </location>
</feature>
<keyword evidence="3" id="KW-1185">Reference proteome</keyword>
<evidence type="ECO:0000313" key="3">
    <source>
        <dbReference type="Proteomes" id="UP000324222"/>
    </source>
</evidence>
<feature type="compositionally biased region" description="Basic and acidic residues" evidence="1">
    <location>
        <begin position="1"/>
        <end position="15"/>
    </location>
</feature>
<dbReference type="Proteomes" id="UP000324222">
    <property type="component" value="Unassembled WGS sequence"/>
</dbReference>
<feature type="compositionally biased region" description="Polar residues" evidence="1">
    <location>
        <begin position="103"/>
        <end position="112"/>
    </location>
</feature>
<organism evidence="2 3">
    <name type="scientific">Portunus trituberculatus</name>
    <name type="common">Swimming crab</name>
    <name type="synonym">Neptunus trituberculatus</name>
    <dbReference type="NCBI Taxonomy" id="210409"/>
    <lineage>
        <taxon>Eukaryota</taxon>
        <taxon>Metazoa</taxon>
        <taxon>Ecdysozoa</taxon>
        <taxon>Arthropoda</taxon>
        <taxon>Crustacea</taxon>
        <taxon>Multicrustacea</taxon>
        <taxon>Malacostraca</taxon>
        <taxon>Eumalacostraca</taxon>
        <taxon>Eucarida</taxon>
        <taxon>Decapoda</taxon>
        <taxon>Pleocyemata</taxon>
        <taxon>Brachyura</taxon>
        <taxon>Eubrachyura</taxon>
        <taxon>Portunoidea</taxon>
        <taxon>Portunidae</taxon>
        <taxon>Portuninae</taxon>
        <taxon>Portunus</taxon>
    </lineage>
</organism>
<evidence type="ECO:0000313" key="2">
    <source>
        <dbReference type="EMBL" id="MPC87517.1"/>
    </source>
</evidence>
<sequence>MPGERSSADKREHEGKKKKRNKRKRRRKSFKRHYNSYFQSPARQFSSRALPPQPRETSCSPRHTVTSITARFLPSHQARDLPAKTTRHNAEINDALPSRRYSHINQPASSPNFHKARQTPRKE</sequence>
<dbReference type="EMBL" id="VSRR010074762">
    <property type="protein sequence ID" value="MPC87517.1"/>
    <property type="molecule type" value="Genomic_DNA"/>
</dbReference>
<name>A0A5B7J1H2_PORTR</name>
<feature type="compositionally biased region" description="Basic residues" evidence="1">
    <location>
        <begin position="16"/>
        <end position="34"/>
    </location>
</feature>
<proteinExistence type="predicted"/>
<gene>
    <name evidence="2" type="ORF">E2C01_082380</name>
</gene>
<reference evidence="2 3" key="1">
    <citation type="submission" date="2019-05" db="EMBL/GenBank/DDBJ databases">
        <title>Another draft genome of Portunus trituberculatus and its Hox gene families provides insights of decapod evolution.</title>
        <authorList>
            <person name="Jeong J.-H."/>
            <person name="Song I."/>
            <person name="Kim S."/>
            <person name="Choi T."/>
            <person name="Kim D."/>
            <person name="Ryu S."/>
            <person name="Kim W."/>
        </authorList>
    </citation>
    <scope>NUCLEOTIDE SEQUENCE [LARGE SCALE GENOMIC DNA]</scope>
    <source>
        <tissue evidence="2">Muscle</tissue>
    </source>
</reference>
<feature type="region of interest" description="Disordered" evidence="1">
    <location>
        <begin position="1"/>
        <end position="123"/>
    </location>
</feature>
<feature type="compositionally biased region" description="Polar residues" evidence="1">
    <location>
        <begin position="55"/>
        <end position="69"/>
    </location>
</feature>
<protein>
    <submittedName>
        <fullName evidence="2">Uncharacterized protein</fullName>
    </submittedName>
</protein>
<dbReference type="AlphaFoldDB" id="A0A5B7J1H2"/>
<comment type="caution">
    <text evidence="2">The sequence shown here is derived from an EMBL/GenBank/DDBJ whole genome shotgun (WGS) entry which is preliminary data.</text>
</comment>
<accession>A0A5B7J1H2</accession>